<feature type="compositionally biased region" description="Low complexity" evidence="1">
    <location>
        <begin position="11"/>
        <end position="24"/>
    </location>
</feature>
<gene>
    <name evidence="2" type="ORF">OC842_000547</name>
</gene>
<protein>
    <recommendedName>
        <fullName evidence="4">Thioredoxin domain-containing protein</fullName>
    </recommendedName>
</protein>
<feature type="compositionally biased region" description="Acidic residues" evidence="1">
    <location>
        <begin position="59"/>
        <end position="72"/>
    </location>
</feature>
<evidence type="ECO:0000256" key="1">
    <source>
        <dbReference type="SAM" id="MobiDB-lite"/>
    </source>
</evidence>
<dbReference type="EMBL" id="JAPDMQ010000016">
    <property type="protein sequence ID" value="KAK0540252.1"/>
    <property type="molecule type" value="Genomic_DNA"/>
</dbReference>
<dbReference type="Gene3D" id="3.40.30.10">
    <property type="entry name" value="Glutaredoxin"/>
    <property type="match status" value="1"/>
</dbReference>
<sequence length="262" mass="28719">MSGLSYHPTPGASSSSSSGDGIDASAHRGIVDSLQDARAAEKRALRTNAGSGPLSRDNDDGEGGEGEDDEDDDDALFEQLDKELESGSGAFDLAGFRERRMEQLKKDLATMKEMRETNHGKYTEFSDEKELLQTTVKERFVVAHFFSPDFERCKIMDRHLASIAPHHFRTLFVRANVHNVPFLVNKLKIKVLPCVILFVDGVAKDKIIGFEDLGNTDNFTSAMLEWRLSHAGVISTQSSGGGQKSILGFPTASAADDDDYDT</sequence>
<dbReference type="AlphaFoldDB" id="A0AAN6JN03"/>
<dbReference type="InterPro" id="IPR036249">
    <property type="entry name" value="Thioredoxin-like_sf"/>
</dbReference>
<evidence type="ECO:0008006" key="4">
    <source>
        <dbReference type="Google" id="ProtNLM"/>
    </source>
</evidence>
<accession>A0AAN6JN03</accession>
<reference evidence="2" key="1">
    <citation type="journal article" date="2023" name="PhytoFront">
        <title>Draft Genome Resources of Seven Strains of Tilletia horrida, Causal Agent of Kernel Smut of Rice.</title>
        <authorList>
            <person name="Khanal S."/>
            <person name="Antony Babu S."/>
            <person name="Zhou X.G."/>
        </authorList>
    </citation>
    <scope>NUCLEOTIDE SEQUENCE</scope>
    <source>
        <strain evidence="2">TX3</strain>
    </source>
</reference>
<dbReference type="PANTHER" id="PTHR21148">
    <property type="entry name" value="THIOREDOXIN DOMAIN-CONTAINING PROTEIN 9"/>
    <property type="match status" value="1"/>
</dbReference>
<evidence type="ECO:0000313" key="3">
    <source>
        <dbReference type="Proteomes" id="UP001176521"/>
    </source>
</evidence>
<feature type="region of interest" description="Disordered" evidence="1">
    <location>
        <begin position="1"/>
        <end position="72"/>
    </location>
</feature>
<proteinExistence type="predicted"/>
<dbReference type="CDD" id="cd02989">
    <property type="entry name" value="Phd_like_TxnDC9"/>
    <property type="match status" value="1"/>
</dbReference>
<organism evidence="2 3">
    <name type="scientific">Tilletia horrida</name>
    <dbReference type="NCBI Taxonomy" id="155126"/>
    <lineage>
        <taxon>Eukaryota</taxon>
        <taxon>Fungi</taxon>
        <taxon>Dikarya</taxon>
        <taxon>Basidiomycota</taxon>
        <taxon>Ustilaginomycotina</taxon>
        <taxon>Exobasidiomycetes</taxon>
        <taxon>Tilletiales</taxon>
        <taxon>Tilletiaceae</taxon>
        <taxon>Tilletia</taxon>
    </lineage>
</organism>
<evidence type="ECO:0000313" key="2">
    <source>
        <dbReference type="EMBL" id="KAK0540252.1"/>
    </source>
</evidence>
<dbReference type="Proteomes" id="UP001176521">
    <property type="component" value="Unassembled WGS sequence"/>
</dbReference>
<dbReference type="SUPFAM" id="SSF52833">
    <property type="entry name" value="Thioredoxin-like"/>
    <property type="match status" value="1"/>
</dbReference>
<keyword evidence="3" id="KW-1185">Reference proteome</keyword>
<name>A0AAN6JN03_9BASI</name>
<comment type="caution">
    <text evidence="2">The sequence shown here is derived from an EMBL/GenBank/DDBJ whole genome shotgun (WGS) entry which is preliminary data.</text>
</comment>